<dbReference type="PANTHER" id="PTHR43806">
    <property type="entry name" value="PEPTIDASE S8"/>
    <property type="match status" value="1"/>
</dbReference>
<evidence type="ECO:0000313" key="9">
    <source>
        <dbReference type="EMBL" id="ORX75192.1"/>
    </source>
</evidence>
<dbReference type="OrthoDB" id="10256524at2759"/>
<dbReference type="SUPFAM" id="SSF52743">
    <property type="entry name" value="Subtilisin-like"/>
    <property type="match status" value="1"/>
</dbReference>
<dbReference type="PROSITE" id="PS51892">
    <property type="entry name" value="SUBTILASE"/>
    <property type="match status" value="1"/>
</dbReference>
<dbReference type="Gene3D" id="3.40.50.200">
    <property type="entry name" value="Peptidase S8/S53 domain"/>
    <property type="match status" value="1"/>
</dbReference>
<feature type="signal peptide" evidence="7">
    <location>
        <begin position="1"/>
        <end position="23"/>
    </location>
</feature>
<dbReference type="GO" id="GO:0006508">
    <property type="term" value="P:proteolysis"/>
    <property type="evidence" value="ECO:0007669"/>
    <property type="project" value="UniProtKB-KW"/>
</dbReference>
<feature type="region of interest" description="Disordered" evidence="6">
    <location>
        <begin position="619"/>
        <end position="654"/>
    </location>
</feature>
<dbReference type="PANTHER" id="PTHR43806:SF11">
    <property type="entry name" value="CEREVISIN-RELATED"/>
    <property type="match status" value="1"/>
</dbReference>
<dbReference type="AlphaFoldDB" id="A0A1Y1WNW6"/>
<reference evidence="9 10" key="2">
    <citation type="submission" date="2016-08" db="EMBL/GenBank/DDBJ databases">
        <title>Pervasive Adenine N6-methylation of Active Genes in Fungi.</title>
        <authorList>
            <consortium name="DOE Joint Genome Institute"/>
            <person name="Mondo S.J."/>
            <person name="Dannebaum R.O."/>
            <person name="Kuo R.C."/>
            <person name="Labutti K."/>
            <person name="Haridas S."/>
            <person name="Kuo A."/>
            <person name="Salamov A."/>
            <person name="Ahrendt S.R."/>
            <person name="Lipzen A."/>
            <person name="Sullivan W."/>
            <person name="Andreopoulos W.B."/>
            <person name="Clum A."/>
            <person name="Lindquist E."/>
            <person name="Daum C."/>
            <person name="Ramamoorthy G.K."/>
            <person name="Gryganskyi A."/>
            <person name="Culley D."/>
            <person name="Magnuson J.K."/>
            <person name="James T.Y."/>
            <person name="O'Malley M.A."/>
            <person name="Stajich J.E."/>
            <person name="Spatafora J.W."/>
            <person name="Visel A."/>
            <person name="Grigoriev I.V."/>
        </authorList>
    </citation>
    <scope>NUCLEOTIDE SEQUENCE [LARGE SCALE GENOMIC DNA]</scope>
    <source>
        <strain evidence="9 10">S4</strain>
    </source>
</reference>
<protein>
    <submittedName>
        <fullName evidence="9">Subtilisin-like protein</fullName>
    </submittedName>
</protein>
<evidence type="ECO:0000313" key="10">
    <source>
        <dbReference type="Proteomes" id="UP000193944"/>
    </source>
</evidence>
<feature type="active site" description="Charge relay system" evidence="5">
    <location>
        <position position="319"/>
    </location>
</feature>
<evidence type="ECO:0000256" key="2">
    <source>
        <dbReference type="ARBA" id="ARBA00022670"/>
    </source>
</evidence>
<keyword evidence="2 5" id="KW-0645">Protease</keyword>
<feature type="chain" id="PRO_5012982746" evidence="7">
    <location>
        <begin position="24"/>
        <end position="654"/>
    </location>
</feature>
<dbReference type="STRING" id="1754192.A0A1Y1WNW6"/>
<keyword evidence="7" id="KW-0732">Signal</keyword>
<name>A0A1Y1WNW6_9FUNG</name>
<sequence>MKSYSFFVMIVVLFNYYICSAYAENENNFYIVGIRRSDDDDNYDKASERVQNAINELVNDRLNDIYEIIEENKETFVLEDGKMDEKLQELDDVKVRRKRNNESGKKVRFRFINPNQPENNRPFNKRELESEDVEYIPMESKIVGHICPINNYYVVKAYLSPEIVADVEKLDNVVYVEKSTQASNEEVGGTYYDIDSIQEETKWLNVSVQEHDLYEGKNLFSHLSLISQGRYSERLTKVYDNNYYYPTSGGKDIDIYLIDEGIFITNSQNVKYDDYDTYEGTADERVIDCAARIVDGTINVYPPNTTRCFIYNTSEIPSHGNMVSSVAGGTLYGAAKKANIHMLATAYEDIDELAALYYIKRYGRPHKTIVSISRGHYNGYRKSFDDLLNELVAEGMIFFTSAGNRYSEDCCADKRKNNFKNFSGYDNMITVGAITNTIGENMNNVYKKAEYSNSGKCIFIHAPGQVIYPPVENKYESYNGLKFIKTDGTSCASPLVAGVAATIMSEYPEIKFTTRSIKEYLKDYALNGVIEGLVEGTPNRLLNNGKRTIYSPSNTYNGCGERSGRKTCSTGCCTKDSKCIEPSNDKDGLCEYHNGVQYAYGAYSLNGELYPSPYQEIVPEEEPLSNSTTYLPGNSTSTETTTVRKSPDKKEKFL</sequence>
<feature type="compositionally biased region" description="Polar residues" evidence="6">
    <location>
        <begin position="624"/>
        <end position="644"/>
    </location>
</feature>
<feature type="compositionally biased region" description="Basic and acidic residues" evidence="6">
    <location>
        <begin position="645"/>
        <end position="654"/>
    </location>
</feature>
<keyword evidence="10" id="KW-1185">Reference proteome</keyword>
<feature type="active site" description="Charge relay system" evidence="5">
    <location>
        <position position="490"/>
    </location>
</feature>
<feature type="domain" description="Peptidase S8/S53" evidence="8">
    <location>
        <begin position="311"/>
        <end position="525"/>
    </location>
</feature>
<dbReference type="PRINTS" id="PR00723">
    <property type="entry name" value="SUBTILISIN"/>
</dbReference>
<evidence type="ECO:0000256" key="6">
    <source>
        <dbReference type="SAM" id="MobiDB-lite"/>
    </source>
</evidence>
<dbReference type="EMBL" id="MCFG01000372">
    <property type="protein sequence ID" value="ORX75192.1"/>
    <property type="molecule type" value="Genomic_DNA"/>
</dbReference>
<dbReference type="Proteomes" id="UP000193944">
    <property type="component" value="Unassembled WGS sequence"/>
</dbReference>
<dbReference type="PROSITE" id="PS00138">
    <property type="entry name" value="SUBTILASE_SER"/>
    <property type="match status" value="1"/>
</dbReference>
<dbReference type="GO" id="GO:0004252">
    <property type="term" value="F:serine-type endopeptidase activity"/>
    <property type="evidence" value="ECO:0007669"/>
    <property type="project" value="UniProtKB-UniRule"/>
</dbReference>
<comment type="similarity">
    <text evidence="1 5">Belongs to the peptidase S8 family.</text>
</comment>
<evidence type="ECO:0000256" key="3">
    <source>
        <dbReference type="ARBA" id="ARBA00022801"/>
    </source>
</evidence>
<comment type="caution">
    <text evidence="9">The sequence shown here is derived from an EMBL/GenBank/DDBJ whole genome shotgun (WGS) entry which is preliminary data.</text>
</comment>
<evidence type="ECO:0000256" key="4">
    <source>
        <dbReference type="ARBA" id="ARBA00022825"/>
    </source>
</evidence>
<dbReference type="InterPro" id="IPR036852">
    <property type="entry name" value="Peptidase_S8/S53_dom_sf"/>
</dbReference>
<dbReference type="InterPro" id="IPR015500">
    <property type="entry name" value="Peptidase_S8_subtilisin-rel"/>
</dbReference>
<reference evidence="9 10" key="1">
    <citation type="submission" date="2016-08" db="EMBL/GenBank/DDBJ databases">
        <title>A Parts List for Fungal Cellulosomes Revealed by Comparative Genomics.</title>
        <authorList>
            <consortium name="DOE Joint Genome Institute"/>
            <person name="Haitjema C.H."/>
            <person name="Gilmore S.P."/>
            <person name="Henske J.K."/>
            <person name="Solomon K.V."/>
            <person name="De Groot R."/>
            <person name="Kuo A."/>
            <person name="Mondo S.J."/>
            <person name="Salamov A.A."/>
            <person name="Labutti K."/>
            <person name="Zhao Z."/>
            <person name="Chiniquy J."/>
            <person name="Barry K."/>
            <person name="Brewer H.M."/>
            <person name="Purvine S.O."/>
            <person name="Wright A.T."/>
            <person name="Boxma B."/>
            <person name="Van Alen T."/>
            <person name="Hackstein J.H."/>
            <person name="Baker S.E."/>
            <person name="Grigoriev I.V."/>
            <person name="O'Malley M.A."/>
        </authorList>
    </citation>
    <scope>NUCLEOTIDE SEQUENCE [LARGE SCALE GENOMIC DNA]</scope>
    <source>
        <strain evidence="9 10">S4</strain>
    </source>
</reference>
<evidence type="ECO:0000256" key="1">
    <source>
        <dbReference type="ARBA" id="ARBA00011073"/>
    </source>
</evidence>
<evidence type="ECO:0000256" key="7">
    <source>
        <dbReference type="SAM" id="SignalP"/>
    </source>
</evidence>
<dbReference type="InterPro" id="IPR023828">
    <property type="entry name" value="Peptidase_S8_Ser-AS"/>
</dbReference>
<evidence type="ECO:0000256" key="5">
    <source>
        <dbReference type="PROSITE-ProRule" id="PRU01240"/>
    </source>
</evidence>
<keyword evidence="4 5" id="KW-0720">Serine protease</keyword>
<dbReference type="InterPro" id="IPR050131">
    <property type="entry name" value="Peptidase_S8_subtilisin-like"/>
</dbReference>
<dbReference type="InterPro" id="IPR000209">
    <property type="entry name" value="Peptidase_S8/S53_dom"/>
</dbReference>
<accession>A0A1Y1WNW6</accession>
<proteinExistence type="inferred from homology"/>
<feature type="active site" description="Charge relay system" evidence="5">
    <location>
        <position position="259"/>
    </location>
</feature>
<organism evidence="9 10">
    <name type="scientific">Anaeromyces robustus</name>
    <dbReference type="NCBI Taxonomy" id="1754192"/>
    <lineage>
        <taxon>Eukaryota</taxon>
        <taxon>Fungi</taxon>
        <taxon>Fungi incertae sedis</taxon>
        <taxon>Chytridiomycota</taxon>
        <taxon>Chytridiomycota incertae sedis</taxon>
        <taxon>Neocallimastigomycetes</taxon>
        <taxon>Neocallimastigales</taxon>
        <taxon>Neocallimastigaceae</taxon>
        <taxon>Anaeromyces</taxon>
    </lineage>
</organism>
<dbReference type="Pfam" id="PF00082">
    <property type="entry name" value="Peptidase_S8"/>
    <property type="match status" value="1"/>
</dbReference>
<evidence type="ECO:0000259" key="8">
    <source>
        <dbReference type="Pfam" id="PF00082"/>
    </source>
</evidence>
<gene>
    <name evidence="9" type="ORF">BCR32DRAFT_272057</name>
</gene>
<dbReference type="GO" id="GO:0005615">
    <property type="term" value="C:extracellular space"/>
    <property type="evidence" value="ECO:0007669"/>
    <property type="project" value="TreeGrafter"/>
</dbReference>
<keyword evidence="3 5" id="KW-0378">Hydrolase</keyword>